<dbReference type="AlphaFoldDB" id="A0AAE1SF73"/>
<gene>
    <name evidence="1" type="ORF">RND71_012732</name>
</gene>
<dbReference type="EMBL" id="JAVYJV010000006">
    <property type="protein sequence ID" value="KAK4368940.1"/>
    <property type="molecule type" value="Genomic_DNA"/>
</dbReference>
<sequence length="59" mass="6848">MALRTIGGMVKINLVSASLALLEERREQRRPVGAKTLRHKLDDLHRHMSWSERTQRSNP</sequence>
<organism evidence="1 2">
    <name type="scientific">Anisodus tanguticus</name>
    <dbReference type="NCBI Taxonomy" id="243964"/>
    <lineage>
        <taxon>Eukaryota</taxon>
        <taxon>Viridiplantae</taxon>
        <taxon>Streptophyta</taxon>
        <taxon>Embryophyta</taxon>
        <taxon>Tracheophyta</taxon>
        <taxon>Spermatophyta</taxon>
        <taxon>Magnoliopsida</taxon>
        <taxon>eudicotyledons</taxon>
        <taxon>Gunneridae</taxon>
        <taxon>Pentapetalae</taxon>
        <taxon>asterids</taxon>
        <taxon>lamiids</taxon>
        <taxon>Solanales</taxon>
        <taxon>Solanaceae</taxon>
        <taxon>Solanoideae</taxon>
        <taxon>Hyoscyameae</taxon>
        <taxon>Anisodus</taxon>
    </lineage>
</organism>
<keyword evidence="2" id="KW-1185">Reference proteome</keyword>
<proteinExistence type="predicted"/>
<evidence type="ECO:0000313" key="2">
    <source>
        <dbReference type="Proteomes" id="UP001291623"/>
    </source>
</evidence>
<accession>A0AAE1SF73</accession>
<dbReference type="Proteomes" id="UP001291623">
    <property type="component" value="Unassembled WGS sequence"/>
</dbReference>
<evidence type="ECO:0000313" key="1">
    <source>
        <dbReference type="EMBL" id="KAK4368940.1"/>
    </source>
</evidence>
<name>A0AAE1SF73_9SOLA</name>
<protein>
    <submittedName>
        <fullName evidence="1">Uncharacterized protein</fullName>
    </submittedName>
</protein>
<reference evidence="1" key="1">
    <citation type="submission" date="2023-12" db="EMBL/GenBank/DDBJ databases">
        <title>Genome assembly of Anisodus tanguticus.</title>
        <authorList>
            <person name="Wang Y.-J."/>
        </authorList>
    </citation>
    <scope>NUCLEOTIDE SEQUENCE</scope>
    <source>
        <strain evidence="1">KB-2021</strain>
        <tissue evidence="1">Leaf</tissue>
    </source>
</reference>
<comment type="caution">
    <text evidence="1">The sequence shown here is derived from an EMBL/GenBank/DDBJ whole genome shotgun (WGS) entry which is preliminary data.</text>
</comment>